<dbReference type="KEGG" id="hqi:H9L05_17445"/>
<dbReference type="AlphaFoldDB" id="A0A7H0GTW1"/>
<feature type="compositionally biased region" description="Basic residues" evidence="1">
    <location>
        <begin position="59"/>
        <end position="69"/>
    </location>
</feature>
<keyword evidence="3" id="KW-1185">Reference proteome</keyword>
<dbReference type="EMBL" id="CP060784">
    <property type="protein sequence ID" value="QNP51727.1"/>
    <property type="molecule type" value="Genomic_DNA"/>
</dbReference>
<sequence length="178" mass="19251">MPTHSNHYWLGCLLFVASGTLSGCNQTSRSQPPPASADASLYQLAVLRSEAESEEQKPTKKPKPGRKPKTKADYESAIASVKKYRQTHSAGGLHNGYLSKQVVKDLISSGKCEGIRVYLADSAGQERMVVIGVDKDGADLVTPTNLEDQTGLKSQGKYLFGITEDKCPENCIGATLYE</sequence>
<reference evidence="2 3" key="1">
    <citation type="submission" date="2020-08" db="EMBL/GenBank/DDBJ databases">
        <title>Genome sequence of Hymenobacter qilianensis JCM 19763T.</title>
        <authorList>
            <person name="Hyun D.-W."/>
            <person name="Bae J.-W."/>
        </authorList>
    </citation>
    <scope>NUCLEOTIDE SEQUENCE [LARGE SCALE GENOMIC DNA]</scope>
    <source>
        <strain evidence="2 3">JCM 19763</strain>
    </source>
</reference>
<feature type="compositionally biased region" description="Basic and acidic residues" evidence="1">
    <location>
        <begin position="49"/>
        <end position="58"/>
    </location>
</feature>
<gene>
    <name evidence="2" type="ORF">H9L05_17445</name>
</gene>
<proteinExistence type="predicted"/>
<evidence type="ECO:0000256" key="1">
    <source>
        <dbReference type="SAM" id="MobiDB-lite"/>
    </source>
</evidence>
<organism evidence="2 3">
    <name type="scientific">Hymenobacter qilianensis</name>
    <dbReference type="NCBI Taxonomy" id="1385715"/>
    <lineage>
        <taxon>Bacteria</taxon>
        <taxon>Pseudomonadati</taxon>
        <taxon>Bacteroidota</taxon>
        <taxon>Cytophagia</taxon>
        <taxon>Cytophagales</taxon>
        <taxon>Hymenobacteraceae</taxon>
        <taxon>Hymenobacter</taxon>
    </lineage>
</organism>
<feature type="region of interest" description="Disordered" evidence="1">
    <location>
        <begin position="49"/>
        <end position="72"/>
    </location>
</feature>
<dbReference type="Proteomes" id="UP000516093">
    <property type="component" value="Chromosome"/>
</dbReference>
<protein>
    <submittedName>
        <fullName evidence="2">Uncharacterized protein</fullName>
    </submittedName>
</protein>
<dbReference type="RefSeq" id="WP_187732004.1">
    <property type="nucleotide sequence ID" value="NZ_BMFN01000003.1"/>
</dbReference>
<evidence type="ECO:0000313" key="2">
    <source>
        <dbReference type="EMBL" id="QNP51727.1"/>
    </source>
</evidence>
<evidence type="ECO:0000313" key="3">
    <source>
        <dbReference type="Proteomes" id="UP000516093"/>
    </source>
</evidence>
<name>A0A7H0GTW1_9BACT</name>
<accession>A0A7H0GTW1</accession>